<feature type="transmembrane region" description="Helical" evidence="1">
    <location>
        <begin position="119"/>
        <end position="141"/>
    </location>
</feature>
<feature type="transmembrane region" description="Helical" evidence="1">
    <location>
        <begin position="36"/>
        <end position="58"/>
    </location>
</feature>
<accession>A0A4R1N0A3</accession>
<dbReference type="EMBL" id="SMGQ01000011">
    <property type="protein sequence ID" value="TCK98320.1"/>
    <property type="molecule type" value="Genomic_DNA"/>
</dbReference>
<protein>
    <submittedName>
        <fullName evidence="2">Sporulation integral membrane protein YlbJ</fullName>
    </submittedName>
</protein>
<dbReference type="RefSeq" id="WP_132280674.1">
    <property type="nucleotide sequence ID" value="NZ_SMGQ01000011.1"/>
</dbReference>
<keyword evidence="1" id="KW-0472">Membrane</keyword>
<dbReference type="Proteomes" id="UP000294545">
    <property type="component" value="Unassembled WGS sequence"/>
</dbReference>
<evidence type="ECO:0000313" key="2">
    <source>
        <dbReference type="EMBL" id="TCK98320.1"/>
    </source>
</evidence>
<comment type="caution">
    <text evidence="2">The sequence shown here is derived from an EMBL/GenBank/DDBJ whole genome shotgun (WGS) entry which is preliminary data.</text>
</comment>
<reference evidence="2 3" key="1">
    <citation type="submission" date="2019-03" db="EMBL/GenBank/DDBJ databases">
        <title>Genomic Encyclopedia of Type Strains, Phase IV (KMG-IV): sequencing the most valuable type-strain genomes for metagenomic binning, comparative biology and taxonomic classification.</title>
        <authorList>
            <person name="Goeker M."/>
        </authorList>
    </citation>
    <scope>NUCLEOTIDE SEQUENCE [LARGE SCALE GENOMIC DNA]</scope>
    <source>
        <strain evidence="2 3">DSM 24176</strain>
    </source>
</reference>
<dbReference type="AlphaFoldDB" id="A0A4R1N0A3"/>
<keyword evidence="3" id="KW-1185">Reference proteome</keyword>
<evidence type="ECO:0000256" key="1">
    <source>
        <dbReference type="SAM" id="Phobius"/>
    </source>
</evidence>
<sequence length="318" mass="35686">MFLFKKSYLIYISIFVVLLSLILFPKYTFEAATEGLLLWANIIVPSLLPFIIVSNLIIHLNLVKYISFFFKPIMRVFFNLPSVAGYAWVLGMLSGYPMGAKITGDLLHQKLITPIQGQFLLTFVNNVSPMFVLGFVSTGILDVNTQIGFLLLFILYLSSLITGFIFRFVYGIVYSPNFEKHNYTLVQSKKSFLEIFDQCIVDAIDLIIRIGGYVIFFSIIVCLAQAIPFQSLLFKNFFLGIIEISNGISLISNSPTALETKIVLINTIIGFGGFSVHGQTASVLQNTNLSIPKYIFAKSINGFITFVLTLLFFLFTAI</sequence>
<feature type="transmembrane region" description="Helical" evidence="1">
    <location>
        <begin position="147"/>
        <end position="170"/>
    </location>
</feature>
<evidence type="ECO:0000313" key="3">
    <source>
        <dbReference type="Proteomes" id="UP000294545"/>
    </source>
</evidence>
<feature type="transmembrane region" description="Helical" evidence="1">
    <location>
        <begin position="6"/>
        <end position="24"/>
    </location>
</feature>
<feature type="transmembrane region" description="Helical" evidence="1">
    <location>
        <begin position="263"/>
        <end position="282"/>
    </location>
</feature>
<keyword evidence="1" id="KW-1133">Transmembrane helix</keyword>
<name>A0A4R1N0A3_9FIRM</name>
<gene>
    <name evidence="2" type="ORF">EDC19_0740</name>
</gene>
<dbReference type="OrthoDB" id="1645614at2"/>
<feature type="transmembrane region" description="Helical" evidence="1">
    <location>
        <begin position="294"/>
        <end position="315"/>
    </location>
</feature>
<feature type="transmembrane region" description="Helical" evidence="1">
    <location>
        <begin position="78"/>
        <end position="98"/>
    </location>
</feature>
<keyword evidence="1" id="KW-0812">Transmembrane</keyword>
<feature type="transmembrane region" description="Helical" evidence="1">
    <location>
        <begin position="206"/>
        <end position="227"/>
    </location>
</feature>
<organism evidence="2 3">
    <name type="scientific">Natranaerovirga hydrolytica</name>
    <dbReference type="NCBI Taxonomy" id="680378"/>
    <lineage>
        <taxon>Bacteria</taxon>
        <taxon>Bacillati</taxon>
        <taxon>Bacillota</taxon>
        <taxon>Clostridia</taxon>
        <taxon>Lachnospirales</taxon>
        <taxon>Natranaerovirgaceae</taxon>
        <taxon>Natranaerovirga</taxon>
    </lineage>
</organism>
<proteinExistence type="predicted"/>